<feature type="domain" description="Outer membrane protein assembly factor BamE" evidence="4">
    <location>
        <begin position="46"/>
        <end position="120"/>
    </location>
</feature>
<dbReference type="InterPro" id="IPR007450">
    <property type="entry name" value="BamE_dom"/>
</dbReference>
<dbReference type="EMBL" id="BMZD01000014">
    <property type="protein sequence ID" value="GHA08412.1"/>
    <property type="molecule type" value="Genomic_DNA"/>
</dbReference>
<keyword evidence="2 3" id="KW-0472">Membrane</keyword>
<dbReference type="AlphaFoldDB" id="A0A918VKB8"/>
<organism evidence="5 6">
    <name type="scientific">Novosphingobium arvoryzae</name>
    <dbReference type="NCBI Taxonomy" id="1256514"/>
    <lineage>
        <taxon>Bacteria</taxon>
        <taxon>Pseudomonadati</taxon>
        <taxon>Pseudomonadota</taxon>
        <taxon>Alphaproteobacteria</taxon>
        <taxon>Sphingomonadales</taxon>
        <taxon>Sphingomonadaceae</taxon>
        <taxon>Novosphingobium</taxon>
    </lineage>
</organism>
<dbReference type="Proteomes" id="UP000634139">
    <property type="component" value="Unassembled WGS sequence"/>
</dbReference>
<keyword evidence="3" id="KW-0812">Transmembrane</keyword>
<evidence type="ECO:0000256" key="3">
    <source>
        <dbReference type="SAM" id="Phobius"/>
    </source>
</evidence>
<keyword evidence="3" id="KW-1133">Transmembrane helix</keyword>
<keyword evidence="1" id="KW-0732">Signal</keyword>
<protein>
    <recommendedName>
        <fullName evidence="4">Outer membrane protein assembly factor BamE domain-containing protein</fullName>
    </recommendedName>
</protein>
<dbReference type="GO" id="GO:0019867">
    <property type="term" value="C:outer membrane"/>
    <property type="evidence" value="ECO:0007669"/>
    <property type="project" value="InterPro"/>
</dbReference>
<reference evidence="5" key="1">
    <citation type="journal article" date="2014" name="Int. J. Syst. Evol. Microbiol.">
        <title>Complete genome sequence of Corynebacterium casei LMG S-19264T (=DSM 44701T), isolated from a smear-ripened cheese.</title>
        <authorList>
            <consortium name="US DOE Joint Genome Institute (JGI-PGF)"/>
            <person name="Walter F."/>
            <person name="Albersmeier A."/>
            <person name="Kalinowski J."/>
            <person name="Ruckert C."/>
        </authorList>
    </citation>
    <scope>NUCLEOTIDE SEQUENCE</scope>
    <source>
        <strain evidence="5">KCTC 32422</strain>
    </source>
</reference>
<accession>A0A918VKB8</accession>
<evidence type="ECO:0000259" key="4">
    <source>
        <dbReference type="Pfam" id="PF04355"/>
    </source>
</evidence>
<proteinExistence type="predicted"/>
<comment type="caution">
    <text evidence="5">The sequence shown here is derived from an EMBL/GenBank/DDBJ whole genome shotgun (WGS) entry which is preliminary data.</text>
</comment>
<gene>
    <name evidence="5" type="ORF">GCM10011617_31160</name>
</gene>
<evidence type="ECO:0000313" key="5">
    <source>
        <dbReference type="EMBL" id="GHA08412.1"/>
    </source>
</evidence>
<evidence type="ECO:0000313" key="6">
    <source>
        <dbReference type="Proteomes" id="UP000634139"/>
    </source>
</evidence>
<evidence type="ECO:0000256" key="1">
    <source>
        <dbReference type="ARBA" id="ARBA00022729"/>
    </source>
</evidence>
<keyword evidence="6" id="KW-1185">Reference proteome</keyword>
<dbReference type="Gene3D" id="3.30.1450.10">
    <property type="match status" value="1"/>
</dbReference>
<sequence>MGNACYVLPPAYWSVMDMQGLVRGTTMAVLMVAALGGCTALRDHRGYLVDQALLDSVQPGIDNEASVERTLGRPTFISQFGRKDWYYVSQNTKQAAFRSARINDQMLLRIRFDEKGNVLAIDRTGMEKVVQLSPDGDKTPTLGRERTFLQDLFGNIGTVGTGAGGAGGGAGGPNGS</sequence>
<evidence type="ECO:0000256" key="2">
    <source>
        <dbReference type="ARBA" id="ARBA00023136"/>
    </source>
</evidence>
<reference evidence="5" key="2">
    <citation type="submission" date="2020-09" db="EMBL/GenBank/DDBJ databases">
        <authorList>
            <person name="Sun Q."/>
            <person name="Kim S."/>
        </authorList>
    </citation>
    <scope>NUCLEOTIDE SEQUENCE</scope>
    <source>
        <strain evidence="5">KCTC 32422</strain>
    </source>
</reference>
<feature type="transmembrane region" description="Helical" evidence="3">
    <location>
        <begin position="20"/>
        <end position="41"/>
    </location>
</feature>
<dbReference type="InterPro" id="IPR037873">
    <property type="entry name" value="BamE-like"/>
</dbReference>
<name>A0A918VKB8_9SPHN</name>
<dbReference type="Pfam" id="PF04355">
    <property type="entry name" value="BamE"/>
    <property type="match status" value="1"/>
</dbReference>